<accession>A0A2U1AAJ2</accession>
<sequence length="149" mass="15892">MANQDPPKVPRELNIKIDQCLLNDLVSSDRSIKIEDKTDSSGDDKKPYLDLSITIRAGASVGEVFRTDQDRPDSLRLAESVTGLLVAEVEGEGDNRKANLTARPATGSSALLTADKNGECNWLPASGGNALLFSPESGDLTTEQVSSCD</sequence>
<dbReference type="Proteomes" id="UP000245959">
    <property type="component" value="Unassembled WGS sequence"/>
</dbReference>
<dbReference type="RefSeq" id="WP_116886057.1">
    <property type="nucleotide sequence ID" value="NZ_CABMMC010000046.1"/>
</dbReference>
<dbReference type="GeneID" id="78297317"/>
<reference evidence="1 2" key="1">
    <citation type="submission" date="2018-04" db="EMBL/GenBank/DDBJ databases">
        <title>Genomic Encyclopedia of Type Strains, Phase IV (KMG-IV): sequencing the most valuable type-strain genomes for metagenomic binning, comparative biology and taxonomic classification.</title>
        <authorList>
            <person name="Goeker M."/>
        </authorList>
    </citation>
    <scope>NUCLEOTIDE SEQUENCE [LARGE SCALE GENOMIC DNA]</scope>
    <source>
        <strain evidence="1 2">DSM 14823</strain>
    </source>
</reference>
<dbReference type="EMBL" id="QEKH01000060">
    <property type="protein sequence ID" value="PVY31180.1"/>
    <property type="molecule type" value="Genomic_DNA"/>
</dbReference>
<name>A0A2U1AAJ2_9BACT</name>
<evidence type="ECO:0000313" key="2">
    <source>
        <dbReference type="Proteomes" id="UP000245959"/>
    </source>
</evidence>
<gene>
    <name evidence="1" type="ORF">C8D82_1604</name>
</gene>
<proteinExistence type="predicted"/>
<organism evidence="1 2">
    <name type="scientific">Victivallis vadensis</name>
    <dbReference type="NCBI Taxonomy" id="172901"/>
    <lineage>
        <taxon>Bacteria</taxon>
        <taxon>Pseudomonadati</taxon>
        <taxon>Lentisphaerota</taxon>
        <taxon>Lentisphaeria</taxon>
        <taxon>Victivallales</taxon>
        <taxon>Victivallaceae</taxon>
        <taxon>Victivallis</taxon>
    </lineage>
</organism>
<protein>
    <submittedName>
        <fullName evidence="1">Uncharacterized protein</fullName>
    </submittedName>
</protein>
<evidence type="ECO:0000313" key="1">
    <source>
        <dbReference type="EMBL" id="PVY31180.1"/>
    </source>
</evidence>
<keyword evidence="2" id="KW-1185">Reference proteome</keyword>
<dbReference type="AlphaFoldDB" id="A0A2U1AAJ2"/>
<comment type="caution">
    <text evidence="1">The sequence shown here is derived from an EMBL/GenBank/DDBJ whole genome shotgun (WGS) entry which is preliminary data.</text>
</comment>